<keyword evidence="2" id="KW-1185">Reference proteome</keyword>
<sequence length="68" mass="7954">MVVRCRRSNLHRLIRHRVILRLGLVKLSRGKTCRLLSPLAFICQVTGTITKITNFRVWSSINRILIRV</sequence>
<comment type="caution">
    <text evidence="1">The sequence shown here is derived from an EMBL/GenBank/DDBJ whole genome shotgun (WGS) entry which is preliminary data.</text>
</comment>
<name>A0A9P0KCD1_ACAOB</name>
<reference evidence="1" key="1">
    <citation type="submission" date="2022-03" db="EMBL/GenBank/DDBJ databases">
        <authorList>
            <person name="Sayadi A."/>
        </authorList>
    </citation>
    <scope>NUCLEOTIDE SEQUENCE</scope>
</reference>
<evidence type="ECO:0000313" key="1">
    <source>
        <dbReference type="EMBL" id="CAH1969861.1"/>
    </source>
</evidence>
<accession>A0A9P0KCD1</accession>
<organism evidence="1 2">
    <name type="scientific">Acanthoscelides obtectus</name>
    <name type="common">Bean weevil</name>
    <name type="synonym">Bruchus obtectus</name>
    <dbReference type="NCBI Taxonomy" id="200917"/>
    <lineage>
        <taxon>Eukaryota</taxon>
        <taxon>Metazoa</taxon>
        <taxon>Ecdysozoa</taxon>
        <taxon>Arthropoda</taxon>
        <taxon>Hexapoda</taxon>
        <taxon>Insecta</taxon>
        <taxon>Pterygota</taxon>
        <taxon>Neoptera</taxon>
        <taxon>Endopterygota</taxon>
        <taxon>Coleoptera</taxon>
        <taxon>Polyphaga</taxon>
        <taxon>Cucujiformia</taxon>
        <taxon>Chrysomeloidea</taxon>
        <taxon>Chrysomelidae</taxon>
        <taxon>Bruchinae</taxon>
        <taxon>Bruchini</taxon>
        <taxon>Acanthoscelides</taxon>
    </lineage>
</organism>
<gene>
    <name evidence="1" type="ORF">ACAOBT_LOCUS8603</name>
</gene>
<protein>
    <submittedName>
        <fullName evidence="1">Uncharacterized protein</fullName>
    </submittedName>
</protein>
<dbReference type="EMBL" id="CAKOFQ010006766">
    <property type="protein sequence ID" value="CAH1969861.1"/>
    <property type="molecule type" value="Genomic_DNA"/>
</dbReference>
<evidence type="ECO:0000313" key="2">
    <source>
        <dbReference type="Proteomes" id="UP001152888"/>
    </source>
</evidence>
<proteinExistence type="predicted"/>
<dbReference type="Proteomes" id="UP001152888">
    <property type="component" value="Unassembled WGS sequence"/>
</dbReference>
<dbReference type="AlphaFoldDB" id="A0A9P0KCD1"/>